<sequence>MSVSYLCNCNMIILKTINSLFSCFAESKNNIVIDDQINVIIKRDEEVENWEVLTTEPERRKYL</sequence>
<protein>
    <submittedName>
        <fullName evidence="1">Uncharacterized protein</fullName>
    </submittedName>
</protein>
<proteinExistence type="predicted"/>
<organism evidence="1">
    <name type="scientific">viral metagenome</name>
    <dbReference type="NCBI Taxonomy" id="1070528"/>
    <lineage>
        <taxon>unclassified sequences</taxon>
        <taxon>metagenomes</taxon>
        <taxon>organismal metagenomes</taxon>
    </lineage>
</organism>
<reference evidence="1" key="1">
    <citation type="journal article" date="2020" name="Nature">
        <title>Giant virus diversity and host interactions through global metagenomics.</title>
        <authorList>
            <person name="Schulz F."/>
            <person name="Roux S."/>
            <person name="Paez-Espino D."/>
            <person name="Jungbluth S."/>
            <person name="Walsh D.A."/>
            <person name="Denef V.J."/>
            <person name="McMahon K.D."/>
            <person name="Konstantinidis K.T."/>
            <person name="Eloe-Fadrosh E.A."/>
            <person name="Kyrpides N.C."/>
            <person name="Woyke T."/>
        </authorList>
    </citation>
    <scope>NUCLEOTIDE SEQUENCE</scope>
    <source>
        <strain evidence="1">GVMAG-M-3300023179-62</strain>
    </source>
</reference>
<name>A0A6C0H3N3_9ZZZZ</name>
<dbReference type="EMBL" id="MN739858">
    <property type="protein sequence ID" value="QHT74755.1"/>
    <property type="molecule type" value="Genomic_DNA"/>
</dbReference>
<dbReference type="AlphaFoldDB" id="A0A6C0H3N3"/>
<evidence type="ECO:0000313" key="1">
    <source>
        <dbReference type="EMBL" id="QHT74755.1"/>
    </source>
</evidence>
<accession>A0A6C0H3N3</accession>